<dbReference type="Proteomes" id="UP000280444">
    <property type="component" value="Unassembled WGS sequence"/>
</dbReference>
<keyword evidence="2" id="KW-1133">Transmembrane helix</keyword>
<keyword evidence="2" id="KW-0472">Membrane</keyword>
<reference evidence="3 4" key="1">
    <citation type="submission" date="2018-11" db="EMBL/GenBank/DDBJ databases">
        <title>Genomes From Bacteria Associated with the Canine Oral Cavity: a Test Case for Automated Genome-Based Taxonomic Assignment.</title>
        <authorList>
            <person name="Coil D.A."/>
            <person name="Jospin G."/>
            <person name="Darling A.E."/>
            <person name="Wallis C."/>
            <person name="Davis I.J."/>
            <person name="Harris S."/>
            <person name="Eisen J.A."/>
            <person name="Holcombe L.J."/>
            <person name="O'Flynn C."/>
        </authorList>
    </citation>
    <scope>NUCLEOTIDE SEQUENCE [LARGE SCALE GENOMIC DNA]</scope>
    <source>
        <strain evidence="3 4">OH770</strain>
    </source>
</reference>
<comment type="caution">
    <text evidence="3">The sequence shown here is derived from an EMBL/GenBank/DDBJ whole genome shotgun (WGS) entry which is preliminary data.</text>
</comment>
<evidence type="ECO:0000256" key="1">
    <source>
        <dbReference type="SAM" id="MobiDB-lite"/>
    </source>
</evidence>
<organism evidence="3 4">
    <name type="scientific">Schaalia canis</name>
    <dbReference type="NCBI Taxonomy" id="100469"/>
    <lineage>
        <taxon>Bacteria</taxon>
        <taxon>Bacillati</taxon>
        <taxon>Actinomycetota</taxon>
        <taxon>Actinomycetes</taxon>
        <taxon>Actinomycetales</taxon>
        <taxon>Actinomycetaceae</taxon>
        <taxon>Schaalia</taxon>
    </lineage>
</organism>
<name>A0A3P1SD35_9ACTO</name>
<keyword evidence="2" id="KW-0812">Transmembrane</keyword>
<dbReference type="AlphaFoldDB" id="A0A3P1SD35"/>
<proteinExistence type="predicted"/>
<evidence type="ECO:0000313" key="3">
    <source>
        <dbReference type="EMBL" id="RRC95048.1"/>
    </source>
</evidence>
<gene>
    <name evidence="3" type="ORF">EII11_07370</name>
</gene>
<keyword evidence="4" id="KW-1185">Reference proteome</keyword>
<feature type="region of interest" description="Disordered" evidence="1">
    <location>
        <begin position="103"/>
        <end position="128"/>
    </location>
</feature>
<protein>
    <submittedName>
        <fullName evidence="3">Uncharacterized protein</fullName>
    </submittedName>
</protein>
<evidence type="ECO:0000313" key="4">
    <source>
        <dbReference type="Proteomes" id="UP000280444"/>
    </source>
</evidence>
<sequence length="440" mass="46552">MSQAQLQDWTRCHGVLLGPTLDPELVAEVLRERGVMAELSWFDYAPNPLSLVVTEKDGHVGILAKDGSHLSEGPTLDELASELASLLDAEVRIGTALADHFPADAEPAEGTDLSGGPHDSDAEADSAPDCCDEDHQLDDVFPNPTRIVELARTVASSVPLLAAVEGIDVADLELTGGWRALLANLPEGAAGWGFGDLPTVTLAINSHGLSTLLVTDDHIEHMSAYDWSATRVFVGGGTPYGTAELDPELTDLVTSRQDLLRIAGAVPGADADAFVAAARSSKNGQAWREAVRALGLPESVVGFLAGEVALDEVEGATFHRSRGVPAAIGRSVDMLLTDMEGPTHPLWDAYESFAVDRPWAFRAAVAAEAAVGAGLLGFSIIKRPPRSGWTVLAGIVGGLMVVDSIAELSLARYSRRRAIQERARYVGEVGPDELGTDIKY</sequence>
<dbReference type="OrthoDB" id="3264552at2"/>
<feature type="transmembrane region" description="Helical" evidence="2">
    <location>
        <begin position="387"/>
        <end position="410"/>
    </location>
</feature>
<dbReference type="EMBL" id="RQZF01000007">
    <property type="protein sequence ID" value="RRC95048.1"/>
    <property type="molecule type" value="Genomic_DNA"/>
</dbReference>
<accession>A0A3P1SD35</accession>
<evidence type="ECO:0000256" key="2">
    <source>
        <dbReference type="SAM" id="Phobius"/>
    </source>
</evidence>
<dbReference type="RefSeq" id="WP_124870889.1">
    <property type="nucleotide sequence ID" value="NZ_RQZF01000007.1"/>
</dbReference>